<dbReference type="PANTHER" id="PTHR30518:SF2">
    <property type="entry name" value="ENDOLYTIC MUREIN TRANSGLYCOSYLASE"/>
    <property type="match status" value="1"/>
</dbReference>
<keyword evidence="6 7" id="KW-0961">Cell wall biogenesis/degradation</keyword>
<name>A0A8I1SWC9_THIA3</name>
<sequence>MRFLRKLLLLGLIALALAAGAFVWWANQPIALRESPLDFSVRPGSSALSAAQQIRAQGADLQPRLFYWLARLSGRGTEIKAGSYEISTGMTPWVLLERMARGDQTLLSVTIPEGWTFEQMLQSLAKAPGLQHDVGDLTPEQIMQRIGAPAQTPPEGEFFPDTYLYARGSSELDVLRRAYQSMQKRLAAAWAQRAPDLPLKTPQQALTLASIIEKETGEPSDREKIAAVFINRLRAGMPLQSDPTVIYGMGARYNGNITKRDLQTLTPYNTYIINGLPPTPIALPGEASLQAALHPAPIKALYFVARGNGASQFSDTLAQHNAAVARYILKTP</sequence>
<proteinExistence type="inferred from homology"/>
<dbReference type="GO" id="GO:0005886">
    <property type="term" value="C:plasma membrane"/>
    <property type="evidence" value="ECO:0007669"/>
    <property type="project" value="UniProtKB-UniRule"/>
</dbReference>
<keyword evidence="4 7" id="KW-0472">Membrane</keyword>
<evidence type="ECO:0000256" key="2">
    <source>
        <dbReference type="ARBA" id="ARBA00022692"/>
    </source>
</evidence>
<dbReference type="EMBL" id="JAFKMR010000012">
    <property type="protein sequence ID" value="MBN8743469.1"/>
    <property type="molecule type" value="Genomic_DNA"/>
</dbReference>
<gene>
    <name evidence="7 8" type="primary">mltG</name>
    <name evidence="8" type="ORF">J0I24_04095</name>
</gene>
<dbReference type="GO" id="GO:0009252">
    <property type="term" value="P:peptidoglycan biosynthetic process"/>
    <property type="evidence" value="ECO:0007669"/>
    <property type="project" value="UniProtKB-UniRule"/>
</dbReference>
<dbReference type="GO" id="GO:0008932">
    <property type="term" value="F:lytic endotransglycosylase activity"/>
    <property type="evidence" value="ECO:0007669"/>
    <property type="project" value="UniProtKB-UniRule"/>
</dbReference>
<evidence type="ECO:0000256" key="6">
    <source>
        <dbReference type="ARBA" id="ARBA00023316"/>
    </source>
</evidence>
<dbReference type="EC" id="4.2.2.29" evidence="7"/>
<keyword evidence="7" id="KW-0997">Cell inner membrane</keyword>
<evidence type="ECO:0000256" key="4">
    <source>
        <dbReference type="ARBA" id="ARBA00023136"/>
    </source>
</evidence>
<organism evidence="8 9">
    <name type="scientific">Thiomonas arsenitoxydans (strain DSM 22701 / CIP 110005 / 3As)</name>
    <dbReference type="NCBI Taxonomy" id="426114"/>
    <lineage>
        <taxon>Bacteria</taxon>
        <taxon>Pseudomonadati</taxon>
        <taxon>Pseudomonadota</taxon>
        <taxon>Betaproteobacteria</taxon>
        <taxon>Burkholderiales</taxon>
        <taxon>Thiomonas</taxon>
    </lineage>
</organism>
<dbReference type="Pfam" id="PF02618">
    <property type="entry name" value="YceG"/>
    <property type="match status" value="1"/>
</dbReference>
<evidence type="ECO:0000313" key="9">
    <source>
        <dbReference type="Proteomes" id="UP000664800"/>
    </source>
</evidence>
<evidence type="ECO:0000256" key="7">
    <source>
        <dbReference type="HAMAP-Rule" id="MF_02065"/>
    </source>
</evidence>
<dbReference type="GO" id="GO:0071555">
    <property type="term" value="P:cell wall organization"/>
    <property type="evidence" value="ECO:0007669"/>
    <property type="project" value="UniProtKB-KW"/>
</dbReference>
<comment type="function">
    <text evidence="7">Functions as a peptidoglycan terminase that cleaves nascent peptidoglycan strands endolytically to terminate their elongation.</text>
</comment>
<keyword evidence="2 7" id="KW-0812">Transmembrane</keyword>
<keyword evidence="5 7" id="KW-0456">Lyase</keyword>
<dbReference type="CDD" id="cd08010">
    <property type="entry name" value="MltG_like"/>
    <property type="match status" value="1"/>
</dbReference>
<feature type="site" description="Important for catalytic activity" evidence="7">
    <location>
        <position position="215"/>
    </location>
</feature>
<dbReference type="NCBIfam" id="TIGR00247">
    <property type="entry name" value="endolytic transglycosylase MltG"/>
    <property type="match status" value="1"/>
</dbReference>
<reference evidence="8" key="1">
    <citation type="submission" date="2021-02" db="EMBL/GenBank/DDBJ databases">
        <title>Thiocyanate and organic carbon inputs drive convergent selection for specific autotrophic Afipia and Thiobacillus strains within complex microbiomes.</title>
        <authorList>
            <person name="Huddy R.J."/>
            <person name="Sachdeva R."/>
            <person name="Kadzinga F."/>
            <person name="Kantor R.S."/>
            <person name="Harrison S.T.L."/>
            <person name="Banfield J.F."/>
        </authorList>
    </citation>
    <scope>NUCLEOTIDE SEQUENCE</scope>
    <source>
        <strain evidence="8">SCN18_13_7_16_R3_B_64_19</strain>
    </source>
</reference>
<keyword evidence="1 7" id="KW-1003">Cell membrane</keyword>
<protein>
    <recommendedName>
        <fullName evidence="7">Endolytic murein transglycosylase</fullName>
        <ecNumber evidence="7">4.2.2.29</ecNumber>
    </recommendedName>
    <alternativeName>
        <fullName evidence="7">Peptidoglycan lytic transglycosylase</fullName>
    </alternativeName>
    <alternativeName>
        <fullName evidence="7">Peptidoglycan polymerization terminase</fullName>
    </alternativeName>
</protein>
<evidence type="ECO:0000256" key="3">
    <source>
        <dbReference type="ARBA" id="ARBA00022989"/>
    </source>
</evidence>
<evidence type="ECO:0000256" key="1">
    <source>
        <dbReference type="ARBA" id="ARBA00022475"/>
    </source>
</evidence>
<evidence type="ECO:0000256" key="5">
    <source>
        <dbReference type="ARBA" id="ARBA00023239"/>
    </source>
</evidence>
<dbReference type="AlphaFoldDB" id="A0A8I1SWC9"/>
<keyword evidence="3 7" id="KW-1133">Transmembrane helix</keyword>
<comment type="catalytic activity">
    <reaction evidence="7">
        <text>a peptidoglycan chain = a peptidoglycan chain with N-acetyl-1,6-anhydromuramyl-[peptide] at the reducing end + a peptidoglycan chain with N-acetylglucosamine at the non-reducing end.</text>
        <dbReference type="EC" id="4.2.2.29"/>
    </reaction>
</comment>
<dbReference type="HAMAP" id="MF_02065">
    <property type="entry name" value="MltG"/>
    <property type="match status" value="1"/>
</dbReference>
<comment type="similarity">
    <text evidence="7">Belongs to the transglycosylase MltG family.</text>
</comment>
<dbReference type="Proteomes" id="UP000664800">
    <property type="component" value="Unassembled WGS sequence"/>
</dbReference>
<comment type="caution">
    <text evidence="8">The sequence shown here is derived from an EMBL/GenBank/DDBJ whole genome shotgun (WGS) entry which is preliminary data.</text>
</comment>
<dbReference type="RefSeq" id="WP_276728275.1">
    <property type="nucleotide sequence ID" value="NZ_JAFKMR010000012.1"/>
</dbReference>
<dbReference type="Gene3D" id="3.30.160.60">
    <property type="entry name" value="Classic Zinc Finger"/>
    <property type="match status" value="1"/>
</dbReference>
<evidence type="ECO:0000313" key="8">
    <source>
        <dbReference type="EMBL" id="MBN8743469.1"/>
    </source>
</evidence>
<accession>A0A8I1SWC9</accession>
<dbReference type="InterPro" id="IPR003770">
    <property type="entry name" value="MLTG-like"/>
</dbReference>
<dbReference type="PANTHER" id="PTHR30518">
    <property type="entry name" value="ENDOLYTIC MUREIN TRANSGLYCOSYLASE"/>
    <property type="match status" value="1"/>
</dbReference>
<dbReference type="Gene3D" id="3.30.1490.480">
    <property type="entry name" value="Endolytic murein transglycosylase"/>
    <property type="match status" value="1"/>
</dbReference>